<evidence type="ECO:0000313" key="2">
    <source>
        <dbReference type="EMBL" id="CCE92185.1"/>
    </source>
</evidence>
<dbReference type="RefSeq" id="XP_003681396.1">
    <property type="nucleotide sequence ID" value="XM_003681348.1"/>
</dbReference>
<accession>G8ZU91</accession>
<feature type="compositionally biased region" description="Polar residues" evidence="1">
    <location>
        <begin position="159"/>
        <end position="168"/>
    </location>
</feature>
<evidence type="ECO:0008006" key="4">
    <source>
        <dbReference type="Google" id="ProtNLM"/>
    </source>
</evidence>
<gene>
    <name evidence="2" type="primary">TDEL0D06010</name>
    <name evidence="2" type="ORF">TDEL_0D06010</name>
</gene>
<dbReference type="EMBL" id="HE616745">
    <property type="protein sequence ID" value="CCE92185.1"/>
    <property type="molecule type" value="Genomic_DNA"/>
</dbReference>
<feature type="compositionally biased region" description="Polar residues" evidence="1">
    <location>
        <begin position="81"/>
        <end position="91"/>
    </location>
</feature>
<dbReference type="STRING" id="1076872.G8ZU91"/>
<feature type="compositionally biased region" description="Low complexity" evidence="1">
    <location>
        <begin position="185"/>
        <end position="195"/>
    </location>
</feature>
<proteinExistence type="predicted"/>
<reference evidence="2 3" key="1">
    <citation type="journal article" date="2011" name="Proc. Natl. Acad. Sci. U.S.A.">
        <title>Evolutionary erosion of yeast sex chromosomes by mating-type switching accidents.</title>
        <authorList>
            <person name="Gordon J.L."/>
            <person name="Armisen D."/>
            <person name="Proux-Wera E."/>
            <person name="Oheigeartaigh S.S."/>
            <person name="Byrne K.P."/>
            <person name="Wolfe K.H."/>
        </authorList>
    </citation>
    <scope>NUCLEOTIDE SEQUENCE [LARGE SCALE GENOMIC DNA]</scope>
    <source>
        <strain evidence="3">ATCC 10662 / CBS 1146 / NBRC 0425 / NCYC 2629 / NRRL Y-866</strain>
    </source>
</reference>
<sequence length="351" mass="38633">MSSDTKYFNSSRLMSASGKNKTNNIPRLDKKRAQADKKNKVRQETSDIPQMQTLPNGGKPDFGHSSSRRKKRQGSAEKRSSSAGSKQNNQGETDKLTRDLKQLFIKPEDVKTTKDLDNVKNGPKLGANASRSSSGSSNHSSAQQPPHTSGAPVAVAPDNYQNQNSVSSPLLMHPGLFPAPPLPSSAPQQPQMAPFGYPYGNYSLTSAVAPQFMTPQAPLVNPMYPQPPLAQLPLMYKALDIQQQQQHQQYQQSHQSNNQIQPQQFSQFQQPPHQPSPQFHHIPQTLPYLVPPMSSYPKSSESTAVKPLSIPEKPKTNYNQRNKTSTTFAGASFASSDPKVHKLPKPSFTKA</sequence>
<dbReference type="HOGENOM" id="CLU_790324_0_0_1"/>
<feature type="compositionally biased region" description="Polar residues" evidence="1">
    <location>
        <begin position="1"/>
        <end position="25"/>
    </location>
</feature>
<dbReference type="InParanoid" id="G8ZU91"/>
<feature type="region of interest" description="Disordered" evidence="1">
    <location>
        <begin position="1"/>
        <end position="197"/>
    </location>
</feature>
<dbReference type="OrthoDB" id="4069652at2759"/>
<feature type="compositionally biased region" description="Low complexity" evidence="1">
    <location>
        <begin position="126"/>
        <end position="142"/>
    </location>
</feature>
<feature type="compositionally biased region" description="Low complexity" evidence="1">
    <location>
        <begin position="245"/>
        <end position="284"/>
    </location>
</feature>
<dbReference type="AlphaFoldDB" id="G8ZU91"/>
<feature type="compositionally biased region" description="Polar residues" evidence="1">
    <location>
        <begin position="46"/>
        <end position="55"/>
    </location>
</feature>
<protein>
    <recommendedName>
        <fullName evidence="4">Enhancer of mRNA-decapping protein 1</fullName>
    </recommendedName>
</protein>
<dbReference type="GeneID" id="11503552"/>
<feature type="region of interest" description="Disordered" evidence="1">
    <location>
        <begin position="245"/>
        <end position="351"/>
    </location>
</feature>
<keyword evidence="3" id="KW-1185">Reference proteome</keyword>
<evidence type="ECO:0000313" key="3">
    <source>
        <dbReference type="Proteomes" id="UP000005627"/>
    </source>
</evidence>
<name>G8ZU91_TORDE</name>
<dbReference type="KEGG" id="tdl:TDEL_0D06010"/>
<feature type="compositionally biased region" description="Basic and acidic residues" evidence="1">
    <location>
        <begin position="27"/>
        <end position="45"/>
    </location>
</feature>
<organism evidence="2 3">
    <name type="scientific">Torulaspora delbrueckii</name>
    <name type="common">Yeast</name>
    <name type="synonym">Candida colliculosa</name>
    <dbReference type="NCBI Taxonomy" id="4950"/>
    <lineage>
        <taxon>Eukaryota</taxon>
        <taxon>Fungi</taxon>
        <taxon>Dikarya</taxon>
        <taxon>Ascomycota</taxon>
        <taxon>Saccharomycotina</taxon>
        <taxon>Saccharomycetes</taxon>
        <taxon>Saccharomycetales</taxon>
        <taxon>Saccharomycetaceae</taxon>
        <taxon>Torulaspora</taxon>
    </lineage>
</organism>
<dbReference type="eggNOG" id="ENOG502S7HY">
    <property type="taxonomic scope" value="Eukaryota"/>
</dbReference>
<evidence type="ECO:0000256" key="1">
    <source>
        <dbReference type="SAM" id="MobiDB-lite"/>
    </source>
</evidence>
<feature type="compositionally biased region" description="Basic and acidic residues" evidence="1">
    <location>
        <begin position="92"/>
        <end position="118"/>
    </location>
</feature>
<dbReference type="Proteomes" id="UP000005627">
    <property type="component" value="Chromosome 4"/>
</dbReference>
<feature type="compositionally biased region" description="Low complexity" evidence="1">
    <location>
        <begin position="324"/>
        <end position="336"/>
    </location>
</feature>